<keyword evidence="3" id="KW-1003">Cell membrane</keyword>
<reference evidence="10" key="2">
    <citation type="submission" date="2015-03" db="EMBL/GenBank/DDBJ databases">
        <title>Genome sequence of Paenibacillus beijingensis strain DSM 24997T.</title>
        <authorList>
            <person name="Kwak Y."/>
            <person name="Shin J.-H."/>
        </authorList>
    </citation>
    <scope>NUCLEOTIDE SEQUENCE [LARGE SCALE GENOMIC DNA]</scope>
    <source>
        <strain evidence="10">DSM 24997</strain>
    </source>
</reference>
<dbReference type="AlphaFoldDB" id="A0A0D5NLI0"/>
<feature type="transmembrane region" description="Helical" evidence="7">
    <location>
        <begin position="183"/>
        <end position="208"/>
    </location>
</feature>
<evidence type="ECO:0000313" key="10">
    <source>
        <dbReference type="Proteomes" id="UP000032633"/>
    </source>
</evidence>
<protein>
    <submittedName>
        <fullName evidence="9">Sugar ABC transporter permease</fullName>
    </submittedName>
</protein>
<feature type="transmembrane region" description="Helical" evidence="7">
    <location>
        <begin position="139"/>
        <end position="162"/>
    </location>
</feature>
<dbReference type="GO" id="GO:0055085">
    <property type="term" value="P:transmembrane transport"/>
    <property type="evidence" value="ECO:0007669"/>
    <property type="project" value="InterPro"/>
</dbReference>
<dbReference type="PROSITE" id="PS50928">
    <property type="entry name" value="ABC_TM1"/>
    <property type="match status" value="1"/>
</dbReference>
<dbReference type="PANTHER" id="PTHR43744:SF8">
    <property type="entry name" value="SN-GLYCEROL-3-PHOSPHATE TRANSPORT SYSTEM PERMEASE PROTEIN UGPE"/>
    <property type="match status" value="1"/>
</dbReference>
<evidence type="ECO:0000256" key="3">
    <source>
        <dbReference type="ARBA" id="ARBA00022475"/>
    </source>
</evidence>
<sequence>MLEKPYSFKVFGVEAIAILLALIFIAPFYFVFGNSVKSFAELLTNTASLPTSLHWDNYSRAWEALNFPLALRNSFVITVLSNIGLVFISSMAAYRLVRHPSRLNRVLFSLFVAAMVIPFQTIMIPMVKLFSWLSLINTIPGIVICYMGLGVSFTIFLYCGFIKSIPREIEESAVVDGCTPYGTFFRIIVPLLKPMTVTAIVLNSLWIWNDFLTPLLFLQKPGLQTIQTATNTLFGQYMKQWDLALAALVMGMIPVMVFFLCLQRFVIKGIADGAVKG</sequence>
<keyword evidence="4 7" id="KW-0812">Transmembrane</keyword>
<dbReference type="STRING" id="1126833.VN24_18420"/>
<comment type="similarity">
    <text evidence="7">Belongs to the binding-protein-dependent transport system permease family.</text>
</comment>
<keyword evidence="5 7" id="KW-1133">Transmembrane helix</keyword>
<feature type="transmembrane region" description="Helical" evidence="7">
    <location>
        <begin position="75"/>
        <end position="94"/>
    </location>
</feature>
<proteinExistence type="inferred from homology"/>
<keyword evidence="6 7" id="KW-0472">Membrane</keyword>
<dbReference type="OrthoDB" id="9772609at2"/>
<evidence type="ECO:0000256" key="1">
    <source>
        <dbReference type="ARBA" id="ARBA00004651"/>
    </source>
</evidence>
<name>A0A0D5NLI0_9BACL</name>
<dbReference type="Pfam" id="PF00528">
    <property type="entry name" value="BPD_transp_1"/>
    <property type="match status" value="1"/>
</dbReference>
<dbReference type="SUPFAM" id="SSF161098">
    <property type="entry name" value="MetI-like"/>
    <property type="match status" value="1"/>
</dbReference>
<dbReference type="Gene3D" id="1.10.3720.10">
    <property type="entry name" value="MetI-like"/>
    <property type="match status" value="1"/>
</dbReference>
<dbReference type="EMBL" id="CP011058">
    <property type="protein sequence ID" value="AJY76174.1"/>
    <property type="molecule type" value="Genomic_DNA"/>
</dbReference>
<evidence type="ECO:0000256" key="5">
    <source>
        <dbReference type="ARBA" id="ARBA00022989"/>
    </source>
</evidence>
<dbReference type="PANTHER" id="PTHR43744">
    <property type="entry name" value="ABC TRANSPORTER PERMEASE PROTEIN MG189-RELATED-RELATED"/>
    <property type="match status" value="1"/>
</dbReference>
<evidence type="ECO:0000313" key="9">
    <source>
        <dbReference type="EMBL" id="AJY76174.1"/>
    </source>
</evidence>
<dbReference type="HOGENOM" id="CLU_016047_1_2_9"/>
<evidence type="ECO:0000256" key="6">
    <source>
        <dbReference type="ARBA" id="ARBA00023136"/>
    </source>
</evidence>
<dbReference type="Proteomes" id="UP000032633">
    <property type="component" value="Chromosome"/>
</dbReference>
<accession>A0A0D5NLI0</accession>
<dbReference type="InterPro" id="IPR035906">
    <property type="entry name" value="MetI-like_sf"/>
</dbReference>
<dbReference type="KEGG" id="pbj:VN24_18420"/>
<dbReference type="CDD" id="cd06261">
    <property type="entry name" value="TM_PBP2"/>
    <property type="match status" value="1"/>
</dbReference>
<evidence type="ECO:0000259" key="8">
    <source>
        <dbReference type="PROSITE" id="PS50928"/>
    </source>
</evidence>
<dbReference type="RefSeq" id="WP_045671602.1">
    <property type="nucleotide sequence ID" value="NZ_CP011058.1"/>
</dbReference>
<dbReference type="PATRIC" id="fig|1126833.4.peg.4054"/>
<keyword evidence="2 7" id="KW-0813">Transport</keyword>
<feature type="transmembrane region" description="Helical" evidence="7">
    <location>
        <begin position="12"/>
        <end position="32"/>
    </location>
</feature>
<feature type="transmembrane region" description="Helical" evidence="7">
    <location>
        <begin position="243"/>
        <end position="262"/>
    </location>
</feature>
<comment type="subcellular location">
    <subcellularLocation>
        <location evidence="1 7">Cell membrane</location>
        <topology evidence="1 7">Multi-pass membrane protein</topology>
    </subcellularLocation>
</comment>
<feature type="transmembrane region" description="Helical" evidence="7">
    <location>
        <begin position="106"/>
        <end position="127"/>
    </location>
</feature>
<dbReference type="GO" id="GO:0005886">
    <property type="term" value="C:plasma membrane"/>
    <property type="evidence" value="ECO:0007669"/>
    <property type="project" value="UniProtKB-SubCell"/>
</dbReference>
<organism evidence="9 10">
    <name type="scientific">Paenibacillus beijingensis</name>
    <dbReference type="NCBI Taxonomy" id="1126833"/>
    <lineage>
        <taxon>Bacteria</taxon>
        <taxon>Bacillati</taxon>
        <taxon>Bacillota</taxon>
        <taxon>Bacilli</taxon>
        <taxon>Bacillales</taxon>
        <taxon>Paenibacillaceae</taxon>
        <taxon>Paenibacillus</taxon>
    </lineage>
</organism>
<evidence type="ECO:0000256" key="2">
    <source>
        <dbReference type="ARBA" id="ARBA00022448"/>
    </source>
</evidence>
<gene>
    <name evidence="9" type="ORF">VN24_18420</name>
</gene>
<reference evidence="9 10" key="1">
    <citation type="journal article" date="2015" name="J. Biotechnol.">
        <title>Complete genome sequence of Paenibacillus beijingensis 7188(T) (=DSM 24997(T)), a novel rhizobacterium from jujube garden soil.</title>
        <authorList>
            <person name="Kwak Y."/>
            <person name="Shin J.H."/>
        </authorList>
    </citation>
    <scope>NUCLEOTIDE SEQUENCE [LARGE SCALE GENOMIC DNA]</scope>
    <source>
        <strain evidence="9 10">DSM 24997</strain>
    </source>
</reference>
<feature type="domain" description="ABC transmembrane type-1" evidence="8">
    <location>
        <begin position="71"/>
        <end position="262"/>
    </location>
</feature>
<dbReference type="InterPro" id="IPR000515">
    <property type="entry name" value="MetI-like"/>
</dbReference>
<evidence type="ECO:0000256" key="7">
    <source>
        <dbReference type="RuleBase" id="RU363032"/>
    </source>
</evidence>
<keyword evidence="10" id="KW-1185">Reference proteome</keyword>
<evidence type="ECO:0000256" key="4">
    <source>
        <dbReference type="ARBA" id="ARBA00022692"/>
    </source>
</evidence>